<organism evidence="1">
    <name type="scientific">uncultured Chloroflexia bacterium</name>
    <dbReference type="NCBI Taxonomy" id="1672391"/>
    <lineage>
        <taxon>Bacteria</taxon>
        <taxon>Bacillati</taxon>
        <taxon>Chloroflexota</taxon>
        <taxon>Chloroflexia</taxon>
        <taxon>environmental samples</taxon>
    </lineage>
</organism>
<dbReference type="AlphaFoldDB" id="A0A6J4H7S4"/>
<sequence>MLRRHRIKPRAMIGPLAHRQTGIEKRPDFHHEPIELIAMNEMARIFEPDDLDIGLIG</sequence>
<proteinExistence type="predicted"/>
<name>A0A6J4H7S4_9CHLR</name>
<protein>
    <submittedName>
        <fullName evidence="1">Uncharacterized protein</fullName>
    </submittedName>
</protein>
<evidence type="ECO:0000313" key="1">
    <source>
        <dbReference type="EMBL" id="CAA9215404.1"/>
    </source>
</evidence>
<feature type="non-terminal residue" evidence="1">
    <location>
        <position position="57"/>
    </location>
</feature>
<accession>A0A6J4H7S4</accession>
<gene>
    <name evidence="1" type="ORF">AVDCRST_MAG93-212</name>
</gene>
<dbReference type="EMBL" id="CADCTR010000067">
    <property type="protein sequence ID" value="CAA9215404.1"/>
    <property type="molecule type" value="Genomic_DNA"/>
</dbReference>
<reference evidence="1" key="1">
    <citation type="submission" date="2020-02" db="EMBL/GenBank/DDBJ databases">
        <authorList>
            <person name="Meier V. D."/>
        </authorList>
    </citation>
    <scope>NUCLEOTIDE SEQUENCE</scope>
    <source>
        <strain evidence="1">AVDCRST_MAG93</strain>
    </source>
</reference>